<keyword evidence="9 15" id="KW-0418">Kinase</keyword>
<dbReference type="Gene3D" id="2.40.30.30">
    <property type="entry name" value="Riboflavin kinase-like"/>
    <property type="match status" value="1"/>
</dbReference>
<organism evidence="17 18">
    <name type="scientific">Isoalcanivorax beigongshangi</name>
    <dbReference type="NCBI Taxonomy" id="3238810"/>
    <lineage>
        <taxon>Bacteria</taxon>
        <taxon>Pseudomonadati</taxon>
        <taxon>Pseudomonadota</taxon>
        <taxon>Gammaproteobacteria</taxon>
        <taxon>Oceanospirillales</taxon>
        <taxon>Alcanivoracaceae</taxon>
        <taxon>Isoalcanivorax</taxon>
    </lineage>
</organism>
<dbReference type="EC" id="2.7.1.26" evidence="15"/>
<dbReference type="PANTHER" id="PTHR22749">
    <property type="entry name" value="RIBOFLAVIN KINASE/FMN ADENYLYLTRANSFERASE"/>
    <property type="match status" value="1"/>
</dbReference>
<evidence type="ECO:0000256" key="4">
    <source>
        <dbReference type="ARBA" id="ARBA00022630"/>
    </source>
</evidence>
<dbReference type="GO" id="GO:0008531">
    <property type="term" value="F:riboflavin kinase activity"/>
    <property type="evidence" value="ECO:0007669"/>
    <property type="project" value="UniProtKB-EC"/>
</dbReference>
<evidence type="ECO:0000256" key="14">
    <source>
        <dbReference type="ARBA" id="ARBA00049494"/>
    </source>
</evidence>
<dbReference type="InterPro" id="IPR002606">
    <property type="entry name" value="Riboflavin_kinase_bac"/>
</dbReference>
<dbReference type="NCBIfam" id="NF004159">
    <property type="entry name" value="PRK05627.1-2"/>
    <property type="match status" value="1"/>
</dbReference>
<evidence type="ECO:0000256" key="11">
    <source>
        <dbReference type="ARBA" id="ARBA00022840"/>
    </source>
</evidence>
<comment type="catalytic activity">
    <reaction evidence="13 15">
        <text>riboflavin + ATP = FMN + ADP + H(+)</text>
        <dbReference type="Rhea" id="RHEA:14357"/>
        <dbReference type="ChEBI" id="CHEBI:15378"/>
        <dbReference type="ChEBI" id="CHEBI:30616"/>
        <dbReference type="ChEBI" id="CHEBI:57986"/>
        <dbReference type="ChEBI" id="CHEBI:58210"/>
        <dbReference type="ChEBI" id="CHEBI:456216"/>
        <dbReference type="EC" id="2.7.1.26"/>
    </reaction>
</comment>
<evidence type="ECO:0000256" key="9">
    <source>
        <dbReference type="ARBA" id="ARBA00022777"/>
    </source>
</evidence>
<accession>A0ABV4AJV4</accession>
<keyword evidence="18" id="KW-1185">Reference proteome</keyword>
<gene>
    <name evidence="17" type="primary">ribF</name>
    <name evidence="17" type="ORF">AB5I84_13190</name>
</gene>
<evidence type="ECO:0000256" key="3">
    <source>
        <dbReference type="ARBA" id="ARBA00005201"/>
    </source>
</evidence>
<keyword evidence="5 15" id="KW-0288">FMN</keyword>
<keyword evidence="7 15" id="KW-0548">Nucleotidyltransferase</keyword>
<keyword evidence="11 15" id="KW-0067">ATP-binding</keyword>
<evidence type="ECO:0000256" key="12">
    <source>
        <dbReference type="ARBA" id="ARBA00023268"/>
    </source>
</evidence>
<proteinExistence type="inferred from homology"/>
<dbReference type="NCBIfam" id="NF004163">
    <property type="entry name" value="PRK05627.1-6"/>
    <property type="match status" value="1"/>
</dbReference>
<comment type="similarity">
    <text evidence="15">Belongs to the ribF family.</text>
</comment>
<dbReference type="SUPFAM" id="SSF52374">
    <property type="entry name" value="Nucleotidylyl transferase"/>
    <property type="match status" value="1"/>
</dbReference>
<dbReference type="InterPro" id="IPR023465">
    <property type="entry name" value="Riboflavin_kinase_dom_sf"/>
</dbReference>
<dbReference type="NCBIfam" id="TIGR00083">
    <property type="entry name" value="ribF"/>
    <property type="match status" value="1"/>
</dbReference>
<keyword evidence="4 15" id="KW-0285">Flavoprotein</keyword>
<dbReference type="CDD" id="cd02064">
    <property type="entry name" value="FAD_synthetase_N"/>
    <property type="match status" value="1"/>
</dbReference>
<keyword evidence="6 15" id="KW-0808">Transferase</keyword>
<keyword evidence="10 15" id="KW-0274">FAD</keyword>
<dbReference type="SUPFAM" id="SSF82114">
    <property type="entry name" value="Riboflavin kinase-like"/>
    <property type="match status" value="1"/>
</dbReference>
<dbReference type="NCBIfam" id="NF004160">
    <property type="entry name" value="PRK05627.1-3"/>
    <property type="match status" value="1"/>
</dbReference>
<evidence type="ECO:0000313" key="18">
    <source>
        <dbReference type="Proteomes" id="UP001562065"/>
    </source>
</evidence>
<evidence type="ECO:0000256" key="6">
    <source>
        <dbReference type="ARBA" id="ARBA00022679"/>
    </source>
</evidence>
<dbReference type="SMART" id="SM00904">
    <property type="entry name" value="Flavokinase"/>
    <property type="match status" value="1"/>
</dbReference>
<comment type="pathway">
    <text evidence="3 15">Cofactor biosynthesis; FMN biosynthesis; FMN from riboflavin (ATP route): step 1/1.</text>
</comment>
<protein>
    <recommendedName>
        <fullName evidence="15">Riboflavin biosynthesis protein</fullName>
    </recommendedName>
    <domain>
        <recommendedName>
            <fullName evidence="15">Riboflavin kinase</fullName>
            <ecNumber evidence="15">2.7.1.26</ecNumber>
        </recommendedName>
        <alternativeName>
            <fullName evidence="15">Flavokinase</fullName>
        </alternativeName>
    </domain>
    <domain>
        <recommendedName>
            <fullName evidence="15">FMN adenylyltransferase</fullName>
            <ecNumber evidence="15">2.7.7.2</ecNumber>
        </recommendedName>
        <alternativeName>
            <fullName evidence="15">FAD pyrophosphorylase</fullName>
        </alternativeName>
        <alternativeName>
            <fullName evidence="15">FAD synthase</fullName>
        </alternativeName>
    </domain>
</protein>
<comment type="catalytic activity">
    <reaction evidence="14 15">
        <text>FMN + ATP + H(+) = FAD + diphosphate</text>
        <dbReference type="Rhea" id="RHEA:17237"/>
        <dbReference type="ChEBI" id="CHEBI:15378"/>
        <dbReference type="ChEBI" id="CHEBI:30616"/>
        <dbReference type="ChEBI" id="CHEBI:33019"/>
        <dbReference type="ChEBI" id="CHEBI:57692"/>
        <dbReference type="ChEBI" id="CHEBI:58210"/>
        <dbReference type="EC" id="2.7.7.2"/>
    </reaction>
</comment>
<dbReference type="Pfam" id="PF01687">
    <property type="entry name" value="Flavokinase"/>
    <property type="match status" value="1"/>
</dbReference>
<evidence type="ECO:0000256" key="8">
    <source>
        <dbReference type="ARBA" id="ARBA00022741"/>
    </source>
</evidence>
<keyword evidence="8 15" id="KW-0547">Nucleotide-binding</keyword>
<dbReference type="EMBL" id="JBGCUO010000003">
    <property type="protein sequence ID" value="MEY1663111.1"/>
    <property type="molecule type" value="Genomic_DNA"/>
</dbReference>
<comment type="caution">
    <text evidence="17">The sequence shown here is derived from an EMBL/GenBank/DDBJ whole genome shotgun (WGS) entry which is preliminary data.</text>
</comment>
<feature type="domain" description="Riboflavin kinase" evidence="16">
    <location>
        <begin position="184"/>
        <end position="307"/>
    </location>
</feature>
<dbReference type="PANTHER" id="PTHR22749:SF6">
    <property type="entry name" value="RIBOFLAVIN KINASE"/>
    <property type="match status" value="1"/>
</dbReference>
<name>A0ABV4AJV4_9GAMM</name>
<evidence type="ECO:0000313" key="17">
    <source>
        <dbReference type="EMBL" id="MEY1663111.1"/>
    </source>
</evidence>
<dbReference type="GO" id="GO:0003919">
    <property type="term" value="F:FMN adenylyltransferase activity"/>
    <property type="evidence" value="ECO:0007669"/>
    <property type="project" value="UniProtKB-EC"/>
</dbReference>
<dbReference type="InterPro" id="IPR015865">
    <property type="entry name" value="Riboflavin_kinase_bac/euk"/>
</dbReference>
<dbReference type="Pfam" id="PF06574">
    <property type="entry name" value="FAD_syn"/>
    <property type="match status" value="1"/>
</dbReference>
<evidence type="ECO:0000256" key="2">
    <source>
        <dbReference type="ARBA" id="ARBA00004726"/>
    </source>
</evidence>
<comment type="function">
    <text evidence="1">Catalyzes the phosphorylation of riboflavin to FMN followed by the adenylation of FMN to FAD.</text>
</comment>
<evidence type="ECO:0000256" key="7">
    <source>
        <dbReference type="ARBA" id="ARBA00022695"/>
    </source>
</evidence>
<dbReference type="EC" id="2.7.7.2" evidence="15"/>
<evidence type="ECO:0000256" key="13">
    <source>
        <dbReference type="ARBA" id="ARBA00047880"/>
    </source>
</evidence>
<dbReference type="Proteomes" id="UP001562065">
    <property type="component" value="Unassembled WGS sequence"/>
</dbReference>
<dbReference type="Gene3D" id="3.40.50.620">
    <property type="entry name" value="HUPs"/>
    <property type="match status" value="1"/>
</dbReference>
<dbReference type="InterPro" id="IPR015864">
    <property type="entry name" value="FAD_synthase"/>
</dbReference>
<dbReference type="InterPro" id="IPR014729">
    <property type="entry name" value="Rossmann-like_a/b/a_fold"/>
</dbReference>
<reference evidence="17 18" key="1">
    <citation type="submission" date="2024-07" db="EMBL/GenBank/DDBJ databases">
        <authorList>
            <person name="Ren Q."/>
        </authorList>
    </citation>
    <scope>NUCLEOTIDE SEQUENCE [LARGE SCALE GENOMIC DNA]</scope>
    <source>
        <strain evidence="17 18">REN37</strain>
    </source>
</reference>
<dbReference type="PIRSF" id="PIRSF004491">
    <property type="entry name" value="FAD_Synth"/>
    <property type="match status" value="1"/>
</dbReference>
<keyword evidence="12" id="KW-0511">Multifunctional enzyme</keyword>
<sequence length="313" mass="34256">MELLRGVHNLRSAAGAGCVATIGNFDGVHRGHQQILQRVQQQATTLGLRSLVMLFEPQPAEFFRPDQAPPRLMSLRDKARTLAAQGVDQLYCAGFDEAFRSQSAAAFVADLLVDGLGCRYLVVGDDFRFGAGREGDFAYLQRAGEQWGFGVEDTPTCELDGRRVSSTWVREALAAGDLALAERLLGRRYAISGRVRHGDKIGRTLGVPTANLLLRRPPALTGVYAVTVNGPGLKQHPGVASVGTRPTVDGRDWRLEVHLLDYQGDLYGRHLDVTFCHYLRPELKFDTLPALTAAMQQDFVHARAWFAAAGLSS</sequence>
<dbReference type="InterPro" id="IPR023468">
    <property type="entry name" value="Riboflavin_kinase"/>
</dbReference>
<evidence type="ECO:0000256" key="10">
    <source>
        <dbReference type="ARBA" id="ARBA00022827"/>
    </source>
</evidence>
<evidence type="ECO:0000256" key="5">
    <source>
        <dbReference type="ARBA" id="ARBA00022643"/>
    </source>
</evidence>
<evidence type="ECO:0000256" key="15">
    <source>
        <dbReference type="PIRNR" id="PIRNR004491"/>
    </source>
</evidence>
<evidence type="ECO:0000256" key="1">
    <source>
        <dbReference type="ARBA" id="ARBA00002121"/>
    </source>
</evidence>
<evidence type="ECO:0000259" key="16">
    <source>
        <dbReference type="SMART" id="SM00904"/>
    </source>
</evidence>
<dbReference type="RefSeq" id="WP_369456384.1">
    <property type="nucleotide sequence ID" value="NZ_JBGCUO010000003.1"/>
</dbReference>
<comment type="pathway">
    <text evidence="2 15">Cofactor biosynthesis; FAD biosynthesis; FAD from FMN: step 1/1.</text>
</comment>